<dbReference type="KEGG" id="smo:SELMODRAFT_427622"/>
<dbReference type="eggNOG" id="ENOG502SWZ9">
    <property type="taxonomic scope" value="Eukaryota"/>
</dbReference>
<dbReference type="InParanoid" id="D8T071"/>
<dbReference type="Gramene" id="EFJ09970">
    <property type="protein sequence ID" value="EFJ09970"/>
    <property type="gene ID" value="SELMODRAFT_427622"/>
</dbReference>
<reference evidence="1 2" key="1">
    <citation type="journal article" date="2011" name="Science">
        <title>The Selaginella genome identifies genetic changes associated with the evolution of vascular plants.</title>
        <authorList>
            <person name="Banks J.A."/>
            <person name="Nishiyama T."/>
            <person name="Hasebe M."/>
            <person name="Bowman J.L."/>
            <person name="Gribskov M."/>
            <person name="dePamphilis C."/>
            <person name="Albert V.A."/>
            <person name="Aono N."/>
            <person name="Aoyama T."/>
            <person name="Ambrose B.A."/>
            <person name="Ashton N.W."/>
            <person name="Axtell M.J."/>
            <person name="Barker E."/>
            <person name="Barker M.S."/>
            <person name="Bennetzen J.L."/>
            <person name="Bonawitz N.D."/>
            <person name="Chapple C."/>
            <person name="Cheng C."/>
            <person name="Correa L.G."/>
            <person name="Dacre M."/>
            <person name="DeBarry J."/>
            <person name="Dreyer I."/>
            <person name="Elias M."/>
            <person name="Engstrom E.M."/>
            <person name="Estelle M."/>
            <person name="Feng L."/>
            <person name="Finet C."/>
            <person name="Floyd S.K."/>
            <person name="Frommer W.B."/>
            <person name="Fujita T."/>
            <person name="Gramzow L."/>
            <person name="Gutensohn M."/>
            <person name="Harholt J."/>
            <person name="Hattori M."/>
            <person name="Heyl A."/>
            <person name="Hirai T."/>
            <person name="Hiwatashi Y."/>
            <person name="Ishikawa M."/>
            <person name="Iwata M."/>
            <person name="Karol K.G."/>
            <person name="Koehler B."/>
            <person name="Kolukisaoglu U."/>
            <person name="Kubo M."/>
            <person name="Kurata T."/>
            <person name="Lalonde S."/>
            <person name="Li K."/>
            <person name="Li Y."/>
            <person name="Litt A."/>
            <person name="Lyons E."/>
            <person name="Manning G."/>
            <person name="Maruyama T."/>
            <person name="Michael T.P."/>
            <person name="Mikami K."/>
            <person name="Miyazaki S."/>
            <person name="Morinaga S."/>
            <person name="Murata T."/>
            <person name="Mueller-Roeber B."/>
            <person name="Nelson D.R."/>
            <person name="Obara M."/>
            <person name="Oguri Y."/>
            <person name="Olmstead R.G."/>
            <person name="Onodera N."/>
            <person name="Petersen B.L."/>
            <person name="Pils B."/>
            <person name="Prigge M."/>
            <person name="Rensing S.A."/>
            <person name="Riano-Pachon D.M."/>
            <person name="Roberts A.W."/>
            <person name="Sato Y."/>
            <person name="Scheller H.V."/>
            <person name="Schulz B."/>
            <person name="Schulz C."/>
            <person name="Shakirov E.V."/>
            <person name="Shibagaki N."/>
            <person name="Shinohara N."/>
            <person name="Shippen D.E."/>
            <person name="Soerensen I."/>
            <person name="Sotooka R."/>
            <person name="Sugimoto N."/>
            <person name="Sugita M."/>
            <person name="Sumikawa N."/>
            <person name="Tanurdzic M."/>
            <person name="Theissen G."/>
            <person name="Ulvskov P."/>
            <person name="Wakazuki S."/>
            <person name="Weng J.K."/>
            <person name="Willats W.W."/>
            <person name="Wipf D."/>
            <person name="Wolf P.G."/>
            <person name="Yang L."/>
            <person name="Zimmer A.D."/>
            <person name="Zhu Q."/>
            <person name="Mitros T."/>
            <person name="Hellsten U."/>
            <person name="Loque D."/>
            <person name="Otillar R."/>
            <person name="Salamov A."/>
            <person name="Schmutz J."/>
            <person name="Shapiro H."/>
            <person name="Lindquist E."/>
            <person name="Lucas S."/>
            <person name="Rokhsar D."/>
            <person name="Grigoriev I.V."/>
        </authorList>
    </citation>
    <scope>NUCLEOTIDE SEQUENCE [LARGE SCALE GENOMIC DNA]</scope>
</reference>
<gene>
    <name evidence="1" type="ORF">SELMODRAFT_427622</name>
</gene>
<dbReference type="AlphaFoldDB" id="D8T071"/>
<keyword evidence="2" id="KW-1185">Reference proteome</keyword>
<dbReference type="PANTHER" id="PTHR46880:SF5">
    <property type="entry name" value="DUF4371 DOMAIN-CONTAINING PROTEIN"/>
    <property type="match status" value="1"/>
</dbReference>
<sequence>MGQKRPCVMGSRHEEEDQVLITDISTGSVGQKKRQKFLHGLLLYQLVVNNSLFYLKMLIQYSFGVPEFRLPEAPNFPIGSDYSAYVNPVTAHDFLHAIQDVVQQRLFDNIRESLFFSVLVDESVLQRLRMICPKIIGVHCVAHREALAAKDGFTTNQPIFDAIDKLAEKIKSWLGKSSLRHKELKELLQSYCLKELKMLAMHDVRWLSRGEVRLVIAMPALLDQWKIADKTQYSSLTTIQVQFFIHLLADVLAELNKLNVLFQAQMTNCLEIVSFLDMTIETLKGHKG</sequence>
<name>D8T071_SELML</name>
<proteinExistence type="predicted"/>
<dbReference type="Proteomes" id="UP000001514">
    <property type="component" value="Unassembled WGS sequence"/>
</dbReference>
<dbReference type="EMBL" id="GL377657">
    <property type="protein sequence ID" value="EFJ09970.1"/>
    <property type="molecule type" value="Genomic_DNA"/>
</dbReference>
<evidence type="ECO:0000313" key="1">
    <source>
        <dbReference type="EMBL" id="EFJ09970.1"/>
    </source>
</evidence>
<dbReference type="HOGENOM" id="CLU_998907_0_0_1"/>
<evidence type="ECO:0000313" key="2">
    <source>
        <dbReference type="Proteomes" id="UP000001514"/>
    </source>
</evidence>
<protein>
    <submittedName>
        <fullName evidence="1">Uncharacterized protein</fullName>
    </submittedName>
</protein>
<organism evidence="2">
    <name type="scientific">Selaginella moellendorffii</name>
    <name type="common">Spikemoss</name>
    <dbReference type="NCBI Taxonomy" id="88036"/>
    <lineage>
        <taxon>Eukaryota</taxon>
        <taxon>Viridiplantae</taxon>
        <taxon>Streptophyta</taxon>
        <taxon>Embryophyta</taxon>
        <taxon>Tracheophyta</taxon>
        <taxon>Lycopodiopsida</taxon>
        <taxon>Selaginellales</taxon>
        <taxon>Selaginellaceae</taxon>
        <taxon>Selaginella</taxon>
    </lineage>
</organism>
<accession>D8T071</accession>
<dbReference type="PANTHER" id="PTHR46880">
    <property type="entry name" value="RAS-ASSOCIATING DOMAIN-CONTAINING PROTEIN"/>
    <property type="match status" value="1"/>
</dbReference>